<feature type="transmembrane region" description="Helical" evidence="1">
    <location>
        <begin position="32"/>
        <end position="57"/>
    </location>
</feature>
<protein>
    <submittedName>
        <fullName evidence="2">Uncharacterized protein</fullName>
    </submittedName>
</protein>
<reference evidence="3" key="1">
    <citation type="journal article" date="2010" name="Mol. Biosyst.">
        <title>Complete genome sequence and comparative analysis of Shewanella violacea, a psychrophilic and piezophilic bacterium from deep sea floor sediments.</title>
        <authorList>
            <person name="Aono E."/>
            <person name="Baba T."/>
            <person name="Ara T."/>
            <person name="Nishi T."/>
            <person name="Nakamichi T."/>
            <person name="Inamoto E."/>
            <person name="Toyonaga H."/>
            <person name="Hasegawa M."/>
            <person name="Takai Y."/>
            <person name="Okumura Y."/>
            <person name="Baba M."/>
            <person name="Tomita M."/>
            <person name="Kato C."/>
            <person name="Oshima T."/>
            <person name="Nakasone K."/>
            <person name="Mori H."/>
        </authorList>
    </citation>
    <scope>NUCLEOTIDE SEQUENCE [LARGE SCALE GENOMIC DNA]</scope>
    <source>
        <strain evidence="3">JCM 10179 / CIP 106290 / LMG 19151 / DSS12</strain>
    </source>
</reference>
<feature type="transmembrane region" description="Helical" evidence="1">
    <location>
        <begin position="64"/>
        <end position="85"/>
    </location>
</feature>
<proteinExistence type="predicted"/>
<dbReference type="Proteomes" id="UP000002350">
    <property type="component" value="Chromosome"/>
</dbReference>
<dbReference type="KEGG" id="svo:SVI_3110"/>
<keyword evidence="1" id="KW-0812">Transmembrane</keyword>
<sequence length="98" mass="10936">MNRRHCLAIVQCIPTSLVMRFADMSQLNRTGIVIALIVFIMCIWANLFNGLAFSFAWGLGVPEFLAFCISGSIITALVVLGYIMGKFISTKTFNLTRR</sequence>
<accession>D4ZAN6</accession>
<keyword evidence="1" id="KW-0472">Membrane</keyword>
<dbReference type="AlphaFoldDB" id="D4ZAN6"/>
<evidence type="ECO:0000313" key="2">
    <source>
        <dbReference type="EMBL" id="BAJ03081.1"/>
    </source>
</evidence>
<dbReference type="HOGENOM" id="CLU_2332101_0_0_6"/>
<dbReference type="EMBL" id="AP011177">
    <property type="protein sequence ID" value="BAJ03081.1"/>
    <property type="molecule type" value="Genomic_DNA"/>
</dbReference>
<evidence type="ECO:0000256" key="1">
    <source>
        <dbReference type="SAM" id="Phobius"/>
    </source>
</evidence>
<gene>
    <name evidence="2" type="ordered locus">SVI_3110</name>
</gene>
<name>D4ZAN6_SHEVD</name>
<evidence type="ECO:0000313" key="3">
    <source>
        <dbReference type="Proteomes" id="UP000002350"/>
    </source>
</evidence>
<keyword evidence="1" id="KW-1133">Transmembrane helix</keyword>
<organism evidence="2 3">
    <name type="scientific">Shewanella violacea (strain JCM 10179 / CIP 106290 / LMG 19151 / DSS12)</name>
    <dbReference type="NCBI Taxonomy" id="637905"/>
    <lineage>
        <taxon>Bacteria</taxon>
        <taxon>Pseudomonadati</taxon>
        <taxon>Pseudomonadota</taxon>
        <taxon>Gammaproteobacteria</taxon>
        <taxon>Alteromonadales</taxon>
        <taxon>Shewanellaceae</taxon>
        <taxon>Shewanella</taxon>
    </lineage>
</organism>
<keyword evidence="3" id="KW-1185">Reference proteome</keyword>